<evidence type="ECO:0000313" key="1">
    <source>
        <dbReference type="EMBL" id="AEG60822.1"/>
    </source>
</evidence>
<dbReference type="HOGENOM" id="CLU_719100_0_0_9"/>
<reference evidence="1 2" key="2">
    <citation type="journal article" date="2012" name="Stand. Genomic Sci.">
        <title>Complete genome sequence of the sulfate-reducing firmicute Desulfotomaculum ruminis type strain (DL(T)).</title>
        <authorList>
            <person name="Spring S."/>
            <person name="Visser M."/>
            <person name="Lu M."/>
            <person name="Copeland A."/>
            <person name="Lapidus A."/>
            <person name="Lucas S."/>
            <person name="Cheng J.F."/>
            <person name="Han C."/>
            <person name="Tapia R."/>
            <person name="Goodwin L.A."/>
            <person name="Pitluck S."/>
            <person name="Ivanova N."/>
            <person name="Land M."/>
            <person name="Hauser L."/>
            <person name="Larimer F."/>
            <person name="Rohde M."/>
            <person name="Goker M."/>
            <person name="Detter J.C."/>
            <person name="Kyrpides N.C."/>
            <person name="Woyke T."/>
            <person name="Schaap P.J."/>
            <person name="Plugge C.M."/>
            <person name="Muyzer G."/>
            <person name="Kuever J."/>
            <person name="Pereira I.A."/>
            <person name="Parshina S.N."/>
            <person name="Bernier-Latmani R."/>
            <person name="Stams A.J."/>
            <person name="Klenk H.P."/>
        </authorList>
    </citation>
    <scope>NUCLEOTIDE SEQUENCE [LARGE SCALE GENOMIC DNA]</scope>
    <source>
        <strain evidence="2">ATCC 23193 / DSM 2154 / NCIB 8452 / DL</strain>
    </source>
</reference>
<evidence type="ECO:0008006" key="3">
    <source>
        <dbReference type="Google" id="ProtNLM"/>
    </source>
</evidence>
<gene>
    <name evidence="1" type="ordered locus">Desru_2595</name>
</gene>
<dbReference type="EMBL" id="CP002780">
    <property type="protein sequence ID" value="AEG60822.1"/>
    <property type="molecule type" value="Genomic_DNA"/>
</dbReference>
<proteinExistence type="predicted"/>
<name>F6DPY3_DESRL</name>
<dbReference type="RefSeq" id="WP_013842578.1">
    <property type="nucleotide sequence ID" value="NC_015589.1"/>
</dbReference>
<protein>
    <recommendedName>
        <fullName evidence="3">DUF4365 domain-containing protein</fullName>
    </recommendedName>
</protein>
<organism evidence="1 2">
    <name type="scientific">Desulforamulus ruminis (strain ATCC 23193 / DSM 2154 / NCIMB 8452 / DL)</name>
    <name type="common">Desulfotomaculum ruminis</name>
    <dbReference type="NCBI Taxonomy" id="696281"/>
    <lineage>
        <taxon>Bacteria</taxon>
        <taxon>Bacillati</taxon>
        <taxon>Bacillota</taxon>
        <taxon>Clostridia</taxon>
        <taxon>Eubacteriales</taxon>
        <taxon>Peptococcaceae</taxon>
        <taxon>Desulforamulus</taxon>
    </lineage>
</organism>
<accession>F6DPY3</accession>
<dbReference type="AlphaFoldDB" id="F6DPY3"/>
<keyword evidence="2" id="KW-1185">Reference proteome</keyword>
<reference evidence="2" key="1">
    <citation type="submission" date="2011-05" db="EMBL/GenBank/DDBJ databases">
        <title>Complete sequence of Desulfotomaculum ruminis DSM 2154.</title>
        <authorList>
            <person name="Lucas S."/>
            <person name="Copeland A."/>
            <person name="Lapidus A."/>
            <person name="Cheng J.-F."/>
            <person name="Goodwin L."/>
            <person name="Pitluck S."/>
            <person name="Lu M."/>
            <person name="Detter J.C."/>
            <person name="Han C."/>
            <person name="Tapia R."/>
            <person name="Land M."/>
            <person name="Hauser L."/>
            <person name="Kyrpides N."/>
            <person name="Ivanova N."/>
            <person name="Mikhailova N."/>
            <person name="Pagani I."/>
            <person name="Stams A.J.M."/>
            <person name="Plugge C.M."/>
            <person name="Muyzer G."/>
            <person name="Kuever J."/>
            <person name="Parshina S.N."/>
            <person name="Ivanova A.E."/>
            <person name="Nazina T.N."/>
            <person name="Brambilla E."/>
            <person name="Spring S."/>
            <person name="Klenk H.-P."/>
            <person name="Woyke T."/>
        </authorList>
    </citation>
    <scope>NUCLEOTIDE SEQUENCE [LARGE SCALE GENOMIC DNA]</scope>
    <source>
        <strain evidence="2">ATCC 23193 / DSM 2154 / NCIB 8452 / DL</strain>
    </source>
</reference>
<dbReference type="OrthoDB" id="1786301at2"/>
<dbReference type="Proteomes" id="UP000009234">
    <property type="component" value="Chromosome"/>
</dbReference>
<evidence type="ECO:0000313" key="2">
    <source>
        <dbReference type="Proteomes" id="UP000009234"/>
    </source>
</evidence>
<sequence length="403" mass="46299">MMASMERNAPPIAPLANGIGNSTFLKAKKIFFDSLPFPWVLLENRSIQDNHYDIEIFEPDKSLGVAISVSIKGTTNLQINHDWIKLSLPVDQLIGFYDEMEKPLLLSLVDVEKEQVFWLLTQHYVHNILDVSSPGWRNKKTVTLKIPFDQQLSTSGPLLWTHLLETLELTYFRNFHTPYREISSRIQNYTNSPGQMELALKREMEKQYKKQIRQKSECSVEGCHSCSEDEMDDTLSFHADNLIQKSLEHAQQLKLLDPKENRTAFYCIREALDHSGRHATLGVRHTAIGEMSFYDYLLYFMKVFDTGRLQSIDCLIRPEEHLRYFKALRELTTAISSALDDGEIFATSMLMIRLADTYLFAIPYISKTFGQEQASPLLDYAQTLLVLAHELASLVEAPGRILQ</sequence>
<dbReference type="KEGG" id="dru:Desru_2595"/>